<comment type="similarity">
    <text evidence="2">Belongs to the bacterial solute-binding protein 8 family.</text>
</comment>
<name>A0A0C2QXB5_9BACL</name>
<evidence type="ECO:0000313" key="9">
    <source>
        <dbReference type="Proteomes" id="UP000031950"/>
    </source>
</evidence>
<feature type="region of interest" description="Disordered" evidence="5">
    <location>
        <begin position="26"/>
        <end position="52"/>
    </location>
</feature>
<feature type="chain" id="PRO_5039286703" evidence="6">
    <location>
        <begin position="21"/>
        <end position="332"/>
    </location>
</feature>
<evidence type="ECO:0000313" key="8">
    <source>
        <dbReference type="EMBL" id="KIL42730.1"/>
    </source>
</evidence>
<dbReference type="InterPro" id="IPR002491">
    <property type="entry name" value="ABC_transptr_periplasmic_BD"/>
</dbReference>
<accession>A0A0C2QXB5</accession>
<dbReference type="SUPFAM" id="SSF53807">
    <property type="entry name" value="Helical backbone' metal receptor"/>
    <property type="match status" value="1"/>
</dbReference>
<dbReference type="PANTHER" id="PTHR30532:SF21">
    <property type="entry name" value="SIDEROPHORE-BINDING LIPOPROTEIN YFIY-RELATED"/>
    <property type="match status" value="1"/>
</dbReference>
<proteinExistence type="inferred from homology"/>
<comment type="subcellular location">
    <subcellularLocation>
        <location evidence="1">Cell envelope</location>
    </subcellularLocation>
</comment>
<feature type="domain" description="Fe/B12 periplasmic-binding" evidence="7">
    <location>
        <begin position="71"/>
        <end position="332"/>
    </location>
</feature>
<dbReference type="OrthoDB" id="9793175at2"/>
<evidence type="ECO:0000256" key="5">
    <source>
        <dbReference type="SAM" id="MobiDB-lite"/>
    </source>
</evidence>
<evidence type="ECO:0000256" key="1">
    <source>
        <dbReference type="ARBA" id="ARBA00004196"/>
    </source>
</evidence>
<dbReference type="PATRIC" id="fig|135826.4.peg.3337"/>
<reference evidence="8 9" key="1">
    <citation type="submission" date="2015-01" db="EMBL/GenBank/DDBJ databases">
        <title>Genome sequence of Jeotgalibacillus alimentarius.</title>
        <authorList>
            <person name="Goh K.M."/>
            <person name="Chan K.-G."/>
            <person name="Yaakop A.S."/>
            <person name="Ee R."/>
            <person name="Gan H.M."/>
            <person name="Chan C.S."/>
        </authorList>
    </citation>
    <scope>NUCLEOTIDE SEQUENCE [LARGE SCALE GENOMIC DNA]</scope>
    <source>
        <strain evidence="8 9">YKJ-13</strain>
    </source>
</reference>
<dbReference type="Pfam" id="PF01497">
    <property type="entry name" value="Peripla_BP_2"/>
    <property type="match status" value="1"/>
</dbReference>
<keyword evidence="9" id="KW-1185">Reference proteome</keyword>
<gene>
    <name evidence="8" type="ORF">KP77_33600</name>
</gene>
<dbReference type="Proteomes" id="UP000031950">
    <property type="component" value="Unassembled WGS sequence"/>
</dbReference>
<evidence type="ECO:0000256" key="2">
    <source>
        <dbReference type="ARBA" id="ARBA00008814"/>
    </source>
</evidence>
<evidence type="ECO:0000256" key="4">
    <source>
        <dbReference type="ARBA" id="ARBA00022729"/>
    </source>
</evidence>
<dbReference type="RefSeq" id="WP_041123861.1">
    <property type="nucleotide sequence ID" value="NZ_JXRQ01000030.1"/>
</dbReference>
<dbReference type="STRING" id="135826.KP77_33600"/>
<protein>
    <submittedName>
        <fullName evidence="8">Achromobactin-binding periplasmic protein</fullName>
    </submittedName>
</protein>
<evidence type="ECO:0000259" key="7">
    <source>
        <dbReference type="PROSITE" id="PS50983"/>
    </source>
</evidence>
<sequence length="332" mass="37084">MNKKLLLLIVACLLSALVLAACGGSEEESTDATESDSGSNAAEETESAEESSAIEIEHAMGTATLEEKPERVVSLYQGATDTVLAFSVTPVGVVESWVQVPMYDYIKEDLQDVTYVGQETQPNLEEIAALDPDVIFASQIRHEEIYEQLSEIAPTIVNETIYDFKETTNLIGQALGEEEKVETLLADWDSRIGDFQEKISSNENWPMSAAVLNYRADHARIYVTGFAGSILQEAGFEEPIELQGQNEEIVMLNDKEAIPQMNADVFFQFMEDTPDVQKNFEEWTSHPLYQNLEAVQNENVFTVDEVAWNMAGGLQAANLMLDDMYEYFELEQ</sequence>
<keyword evidence="3" id="KW-0813">Transport</keyword>
<keyword evidence="4 6" id="KW-0732">Signal</keyword>
<dbReference type="PANTHER" id="PTHR30532">
    <property type="entry name" value="IRON III DICITRATE-BINDING PERIPLASMIC PROTEIN"/>
    <property type="match status" value="1"/>
</dbReference>
<evidence type="ECO:0000256" key="3">
    <source>
        <dbReference type="ARBA" id="ARBA00022448"/>
    </source>
</evidence>
<dbReference type="PROSITE" id="PS50983">
    <property type="entry name" value="FE_B12_PBP"/>
    <property type="match status" value="1"/>
</dbReference>
<dbReference type="GO" id="GO:1901678">
    <property type="term" value="P:iron coordination entity transport"/>
    <property type="evidence" value="ECO:0007669"/>
    <property type="project" value="UniProtKB-ARBA"/>
</dbReference>
<dbReference type="AlphaFoldDB" id="A0A0C2QXB5"/>
<feature type="signal peptide" evidence="6">
    <location>
        <begin position="1"/>
        <end position="20"/>
    </location>
</feature>
<dbReference type="GO" id="GO:0030288">
    <property type="term" value="C:outer membrane-bounded periplasmic space"/>
    <property type="evidence" value="ECO:0007669"/>
    <property type="project" value="TreeGrafter"/>
</dbReference>
<comment type="caution">
    <text evidence="8">The sequence shown here is derived from an EMBL/GenBank/DDBJ whole genome shotgun (WGS) entry which is preliminary data.</text>
</comment>
<dbReference type="CDD" id="cd01146">
    <property type="entry name" value="FhuD"/>
    <property type="match status" value="1"/>
</dbReference>
<dbReference type="EMBL" id="JXRQ01000030">
    <property type="protein sequence ID" value="KIL42730.1"/>
    <property type="molecule type" value="Genomic_DNA"/>
</dbReference>
<evidence type="ECO:0000256" key="6">
    <source>
        <dbReference type="SAM" id="SignalP"/>
    </source>
</evidence>
<organism evidence="8 9">
    <name type="scientific">Jeotgalibacillus alimentarius</name>
    <dbReference type="NCBI Taxonomy" id="135826"/>
    <lineage>
        <taxon>Bacteria</taxon>
        <taxon>Bacillati</taxon>
        <taxon>Bacillota</taxon>
        <taxon>Bacilli</taxon>
        <taxon>Bacillales</taxon>
        <taxon>Caryophanaceae</taxon>
        <taxon>Jeotgalibacillus</taxon>
    </lineage>
</organism>
<dbReference type="Gene3D" id="3.40.50.1980">
    <property type="entry name" value="Nitrogenase molybdenum iron protein domain"/>
    <property type="match status" value="2"/>
</dbReference>
<dbReference type="PROSITE" id="PS51257">
    <property type="entry name" value="PROKAR_LIPOPROTEIN"/>
    <property type="match status" value="1"/>
</dbReference>
<dbReference type="InterPro" id="IPR051313">
    <property type="entry name" value="Bact_iron-sidero_bind"/>
</dbReference>